<organism evidence="3 4">
    <name type="scientific">Zizania palustris</name>
    <name type="common">Northern wild rice</name>
    <dbReference type="NCBI Taxonomy" id="103762"/>
    <lineage>
        <taxon>Eukaryota</taxon>
        <taxon>Viridiplantae</taxon>
        <taxon>Streptophyta</taxon>
        <taxon>Embryophyta</taxon>
        <taxon>Tracheophyta</taxon>
        <taxon>Spermatophyta</taxon>
        <taxon>Magnoliopsida</taxon>
        <taxon>Liliopsida</taxon>
        <taxon>Poales</taxon>
        <taxon>Poaceae</taxon>
        <taxon>BOP clade</taxon>
        <taxon>Oryzoideae</taxon>
        <taxon>Oryzeae</taxon>
        <taxon>Zizaniinae</taxon>
        <taxon>Zizania</taxon>
    </lineage>
</organism>
<dbReference type="EMBL" id="JAAALK010000288">
    <property type="protein sequence ID" value="KAG8055179.1"/>
    <property type="molecule type" value="Genomic_DNA"/>
</dbReference>
<evidence type="ECO:0000313" key="3">
    <source>
        <dbReference type="EMBL" id="KAG8055179.1"/>
    </source>
</evidence>
<evidence type="ECO:0000256" key="1">
    <source>
        <dbReference type="SAM" id="MobiDB-lite"/>
    </source>
</evidence>
<evidence type="ECO:0000313" key="4">
    <source>
        <dbReference type="Proteomes" id="UP000729402"/>
    </source>
</evidence>
<feature type="transmembrane region" description="Helical" evidence="2">
    <location>
        <begin position="20"/>
        <end position="40"/>
    </location>
</feature>
<feature type="compositionally biased region" description="Basic and acidic residues" evidence="1">
    <location>
        <begin position="119"/>
        <end position="128"/>
    </location>
</feature>
<reference evidence="3" key="1">
    <citation type="journal article" date="2021" name="bioRxiv">
        <title>Whole Genome Assembly and Annotation of Northern Wild Rice, Zizania palustris L., Supports a Whole Genome Duplication in the Zizania Genus.</title>
        <authorList>
            <person name="Haas M."/>
            <person name="Kono T."/>
            <person name="Macchietto M."/>
            <person name="Millas R."/>
            <person name="McGilp L."/>
            <person name="Shao M."/>
            <person name="Duquette J."/>
            <person name="Hirsch C.N."/>
            <person name="Kimball J."/>
        </authorList>
    </citation>
    <scope>NUCLEOTIDE SEQUENCE</scope>
    <source>
        <tissue evidence="3">Fresh leaf tissue</tissue>
    </source>
</reference>
<name>A0A8J5SGB4_ZIZPA</name>
<sequence length="128" mass="14161">MDNHQLKPASFAWYQRFYSSAFIFITLLGKIVSIASVGMVKLRQSLGSCLPCHDGVFGCTCENQVQISQCMPTWLSSVVAWGCWPVVAILLREPPAPHARYRGRGGTEHEASRGPWLRAADESARHSA</sequence>
<keyword evidence="2" id="KW-1133">Transmembrane helix</keyword>
<keyword evidence="2" id="KW-0472">Membrane</keyword>
<keyword evidence="4" id="KW-1185">Reference proteome</keyword>
<proteinExistence type="predicted"/>
<feature type="region of interest" description="Disordered" evidence="1">
    <location>
        <begin position="97"/>
        <end position="128"/>
    </location>
</feature>
<dbReference type="AlphaFoldDB" id="A0A8J5SGB4"/>
<gene>
    <name evidence="3" type="ORF">GUJ93_ZPchr0001g30491</name>
</gene>
<reference evidence="3" key="2">
    <citation type="submission" date="2021-02" db="EMBL/GenBank/DDBJ databases">
        <authorList>
            <person name="Kimball J.A."/>
            <person name="Haas M.W."/>
            <person name="Macchietto M."/>
            <person name="Kono T."/>
            <person name="Duquette J."/>
            <person name="Shao M."/>
        </authorList>
    </citation>
    <scope>NUCLEOTIDE SEQUENCE</scope>
    <source>
        <tissue evidence="3">Fresh leaf tissue</tissue>
    </source>
</reference>
<dbReference type="Proteomes" id="UP000729402">
    <property type="component" value="Unassembled WGS sequence"/>
</dbReference>
<evidence type="ECO:0000256" key="2">
    <source>
        <dbReference type="SAM" id="Phobius"/>
    </source>
</evidence>
<comment type="caution">
    <text evidence="3">The sequence shown here is derived from an EMBL/GenBank/DDBJ whole genome shotgun (WGS) entry which is preliminary data.</text>
</comment>
<keyword evidence="2" id="KW-0812">Transmembrane</keyword>
<accession>A0A8J5SGB4</accession>
<protein>
    <submittedName>
        <fullName evidence="3">Uncharacterized protein</fullName>
    </submittedName>
</protein>